<feature type="domain" description="Helicase ATP-binding" evidence="5">
    <location>
        <begin position="226"/>
        <end position="447"/>
    </location>
</feature>
<dbReference type="Pfam" id="PF00176">
    <property type="entry name" value="SNF2-rel_dom"/>
    <property type="match status" value="1"/>
</dbReference>
<dbReference type="PROSITE" id="PS51192">
    <property type="entry name" value="HELICASE_ATP_BIND_1"/>
    <property type="match status" value="1"/>
</dbReference>
<keyword evidence="1" id="KW-0547">Nucleotide-binding</keyword>
<dbReference type="InterPro" id="IPR000330">
    <property type="entry name" value="SNF2_N"/>
</dbReference>
<dbReference type="InParanoid" id="A0A165N885"/>
<feature type="compositionally biased region" description="Low complexity" evidence="4">
    <location>
        <begin position="28"/>
        <end position="52"/>
    </location>
</feature>
<feature type="compositionally biased region" description="Acidic residues" evidence="4">
    <location>
        <begin position="65"/>
        <end position="79"/>
    </location>
</feature>
<accession>A0A165N885</accession>
<dbReference type="OrthoDB" id="423559at2759"/>
<evidence type="ECO:0000256" key="3">
    <source>
        <dbReference type="ARBA" id="ARBA00022840"/>
    </source>
</evidence>
<evidence type="ECO:0000313" key="7">
    <source>
        <dbReference type="Proteomes" id="UP000077266"/>
    </source>
</evidence>
<evidence type="ECO:0000256" key="1">
    <source>
        <dbReference type="ARBA" id="ARBA00022741"/>
    </source>
</evidence>
<evidence type="ECO:0000313" key="6">
    <source>
        <dbReference type="EMBL" id="KZW00364.1"/>
    </source>
</evidence>
<dbReference type="GO" id="GO:0005634">
    <property type="term" value="C:nucleus"/>
    <property type="evidence" value="ECO:0007669"/>
    <property type="project" value="TreeGrafter"/>
</dbReference>
<dbReference type="GO" id="GO:0016787">
    <property type="term" value="F:hydrolase activity"/>
    <property type="evidence" value="ECO:0007669"/>
    <property type="project" value="UniProtKB-KW"/>
</dbReference>
<reference evidence="6 7" key="1">
    <citation type="journal article" date="2016" name="Mol. Biol. Evol.">
        <title>Comparative Genomics of Early-Diverging Mushroom-Forming Fungi Provides Insights into the Origins of Lignocellulose Decay Capabilities.</title>
        <authorList>
            <person name="Nagy L.G."/>
            <person name="Riley R."/>
            <person name="Tritt A."/>
            <person name="Adam C."/>
            <person name="Daum C."/>
            <person name="Floudas D."/>
            <person name="Sun H."/>
            <person name="Yadav J.S."/>
            <person name="Pangilinan J."/>
            <person name="Larsson K.H."/>
            <person name="Matsuura K."/>
            <person name="Barry K."/>
            <person name="Labutti K."/>
            <person name="Kuo R."/>
            <person name="Ohm R.A."/>
            <person name="Bhattacharya S.S."/>
            <person name="Shirouzu T."/>
            <person name="Yoshinaga Y."/>
            <person name="Martin F.M."/>
            <person name="Grigoriev I.V."/>
            <person name="Hibbett D.S."/>
        </authorList>
    </citation>
    <scope>NUCLEOTIDE SEQUENCE [LARGE SCALE GENOMIC DNA]</scope>
    <source>
        <strain evidence="6 7">HHB12029</strain>
    </source>
</reference>
<sequence length="492" mass="54577">MAERIRAQMMMDPQALYPVLPKNGPPQRARSPAAISISSSSPSPPRAGASKPPKAKKRGMVIDSASDDDDDDSQTEDESQASSRSPSVEVLDAPPFPVPQPYKPTSLEPAPGFPRPEPFKPKNVERVPNAQQSTLPWNKPAPAPQPAATFFEEDDHAERFDTRVDNNIIETIASQADAQKAMVDLVQSNLADIEQDFDPEDAIVDGFQEGTKLLPHQVIGRKWMAEREQGKKFGGILADDMGLGKTIQTLTRIVEGRPSREEAREWSPTTLVVCPVSLISQWASEIKKMCVGLRVLEHTGATRTRDPAELRRHHVVITSYQTLASEHGNSLGDAKDEGKASKSTTKSKAKPSNPFLDDSSDDDTVFGRALVSKKTATGKKKQPQDALFKVNWWRIVLDEAHTIKNHKSKTSIACCELQSKFRWALTGTPLQNNVEELYAFFKFLKIRPLNDWPTFNESINKPVKAGRTARAMKRLQIVLQAVMLRHGGLRVR</sequence>
<dbReference type="PANTHER" id="PTHR45626">
    <property type="entry name" value="TRANSCRIPTION TERMINATION FACTOR 2-RELATED"/>
    <property type="match status" value="1"/>
</dbReference>
<proteinExistence type="predicted"/>
<dbReference type="SMART" id="SM00487">
    <property type="entry name" value="DEXDc"/>
    <property type="match status" value="1"/>
</dbReference>
<dbReference type="CDD" id="cd18008">
    <property type="entry name" value="DEXDc_SHPRH-like"/>
    <property type="match status" value="1"/>
</dbReference>
<dbReference type="GO" id="GO:0006281">
    <property type="term" value="P:DNA repair"/>
    <property type="evidence" value="ECO:0007669"/>
    <property type="project" value="TreeGrafter"/>
</dbReference>
<keyword evidence="7" id="KW-1185">Reference proteome</keyword>
<organism evidence="6 7">
    <name type="scientific">Exidia glandulosa HHB12029</name>
    <dbReference type="NCBI Taxonomy" id="1314781"/>
    <lineage>
        <taxon>Eukaryota</taxon>
        <taxon>Fungi</taxon>
        <taxon>Dikarya</taxon>
        <taxon>Basidiomycota</taxon>
        <taxon>Agaricomycotina</taxon>
        <taxon>Agaricomycetes</taxon>
        <taxon>Auriculariales</taxon>
        <taxon>Exidiaceae</taxon>
        <taxon>Exidia</taxon>
    </lineage>
</organism>
<name>A0A165N885_EXIGL</name>
<dbReference type="InterPro" id="IPR050628">
    <property type="entry name" value="SNF2_RAD54_helicase_TF"/>
</dbReference>
<dbReference type="Proteomes" id="UP000077266">
    <property type="component" value="Unassembled WGS sequence"/>
</dbReference>
<protein>
    <recommendedName>
        <fullName evidence="5">Helicase ATP-binding domain-containing protein</fullName>
    </recommendedName>
</protein>
<dbReference type="InterPro" id="IPR038718">
    <property type="entry name" value="SNF2-like_sf"/>
</dbReference>
<feature type="region of interest" description="Disordered" evidence="4">
    <location>
        <begin position="327"/>
        <end position="361"/>
    </location>
</feature>
<dbReference type="AlphaFoldDB" id="A0A165N885"/>
<dbReference type="Gene3D" id="3.40.50.10810">
    <property type="entry name" value="Tandem AAA-ATPase domain"/>
    <property type="match status" value="1"/>
</dbReference>
<dbReference type="EMBL" id="KV425901">
    <property type="protein sequence ID" value="KZW00364.1"/>
    <property type="molecule type" value="Genomic_DNA"/>
</dbReference>
<dbReference type="STRING" id="1314781.A0A165N885"/>
<evidence type="ECO:0000256" key="2">
    <source>
        <dbReference type="ARBA" id="ARBA00022801"/>
    </source>
</evidence>
<evidence type="ECO:0000256" key="4">
    <source>
        <dbReference type="SAM" id="MobiDB-lite"/>
    </source>
</evidence>
<keyword evidence="2" id="KW-0378">Hydrolase</keyword>
<feature type="region of interest" description="Disordered" evidence="4">
    <location>
        <begin position="1"/>
        <end position="122"/>
    </location>
</feature>
<dbReference type="PANTHER" id="PTHR45626:SF14">
    <property type="entry name" value="ATP-DEPENDENT DNA HELICASE (EUROFUNG)"/>
    <property type="match status" value="1"/>
</dbReference>
<dbReference type="InterPro" id="IPR027417">
    <property type="entry name" value="P-loop_NTPase"/>
</dbReference>
<dbReference type="GO" id="GO:0005524">
    <property type="term" value="F:ATP binding"/>
    <property type="evidence" value="ECO:0007669"/>
    <property type="project" value="UniProtKB-KW"/>
</dbReference>
<keyword evidence="3" id="KW-0067">ATP-binding</keyword>
<gene>
    <name evidence="6" type="ORF">EXIGLDRAFT_761716</name>
</gene>
<dbReference type="InterPro" id="IPR014001">
    <property type="entry name" value="Helicase_ATP-bd"/>
</dbReference>
<dbReference type="GO" id="GO:0008094">
    <property type="term" value="F:ATP-dependent activity, acting on DNA"/>
    <property type="evidence" value="ECO:0007669"/>
    <property type="project" value="TreeGrafter"/>
</dbReference>
<dbReference type="SUPFAM" id="SSF52540">
    <property type="entry name" value="P-loop containing nucleoside triphosphate hydrolases"/>
    <property type="match status" value="1"/>
</dbReference>
<evidence type="ECO:0000259" key="5">
    <source>
        <dbReference type="PROSITE" id="PS51192"/>
    </source>
</evidence>